<dbReference type="InterPro" id="IPR003718">
    <property type="entry name" value="OsmC/Ohr_fam"/>
</dbReference>
<dbReference type="PANTHER" id="PTHR34352">
    <property type="entry name" value="PROTEIN YHFA"/>
    <property type="match status" value="1"/>
</dbReference>
<dbReference type="InterPro" id="IPR036102">
    <property type="entry name" value="OsmC/Ohrsf"/>
</dbReference>
<dbReference type="PANTHER" id="PTHR34352:SF1">
    <property type="entry name" value="PROTEIN YHFA"/>
    <property type="match status" value="1"/>
</dbReference>
<name>A0A0A5GP94_9BACI</name>
<keyword evidence="2" id="KW-1185">Reference proteome</keyword>
<dbReference type="AlphaFoldDB" id="A0A0A5GP94"/>
<dbReference type="OrthoDB" id="13625at2"/>
<dbReference type="InterPro" id="IPR015946">
    <property type="entry name" value="KH_dom-like_a/b"/>
</dbReference>
<dbReference type="SUPFAM" id="SSF82784">
    <property type="entry name" value="OsmC-like"/>
    <property type="match status" value="1"/>
</dbReference>
<protein>
    <submittedName>
        <fullName evidence="1">Osmotically inducible protein C</fullName>
    </submittedName>
</protein>
<sequence length="130" mass="14949">MEFYMKDQGVRTSFEFGTLEISGNEEYGFRPFQLMVSSIAGCSVSVFRKILDKQRIDYSDIQVSAEVERNEKEANRIEKINLHYVVKGKNLDPEKLNKNLELSSKNCSMVQSVVNSIEINETLECIEINE</sequence>
<dbReference type="Pfam" id="PF02566">
    <property type="entry name" value="OsmC"/>
    <property type="match status" value="1"/>
</dbReference>
<dbReference type="Gene3D" id="3.30.300.20">
    <property type="match status" value="1"/>
</dbReference>
<dbReference type="STRING" id="1385510.GCA_000425205_01631"/>
<dbReference type="eggNOG" id="COG1765">
    <property type="taxonomic scope" value="Bacteria"/>
</dbReference>
<comment type="caution">
    <text evidence="1">The sequence shown here is derived from an EMBL/GenBank/DDBJ whole genome shotgun (WGS) entry which is preliminary data.</text>
</comment>
<evidence type="ECO:0000313" key="2">
    <source>
        <dbReference type="Proteomes" id="UP000030528"/>
    </source>
</evidence>
<organism evidence="1 2">
    <name type="scientific">Pontibacillus halophilus JSM 076056 = DSM 19796</name>
    <dbReference type="NCBI Taxonomy" id="1385510"/>
    <lineage>
        <taxon>Bacteria</taxon>
        <taxon>Bacillati</taxon>
        <taxon>Bacillota</taxon>
        <taxon>Bacilli</taxon>
        <taxon>Bacillales</taxon>
        <taxon>Bacillaceae</taxon>
        <taxon>Pontibacillus</taxon>
    </lineage>
</organism>
<dbReference type="Proteomes" id="UP000030528">
    <property type="component" value="Unassembled WGS sequence"/>
</dbReference>
<proteinExistence type="predicted"/>
<dbReference type="EMBL" id="AVPE01000004">
    <property type="protein sequence ID" value="KGX92980.1"/>
    <property type="molecule type" value="Genomic_DNA"/>
</dbReference>
<reference evidence="1 2" key="1">
    <citation type="submission" date="2013-08" db="EMBL/GenBank/DDBJ databases">
        <authorList>
            <person name="Huang J."/>
            <person name="Wang G."/>
        </authorList>
    </citation>
    <scope>NUCLEOTIDE SEQUENCE [LARGE SCALE GENOMIC DNA]</scope>
    <source>
        <strain evidence="1 2">JSM 076056</strain>
    </source>
</reference>
<evidence type="ECO:0000313" key="1">
    <source>
        <dbReference type="EMBL" id="KGX92980.1"/>
    </source>
</evidence>
<dbReference type="RefSeq" id="WP_026800060.1">
    <property type="nucleotide sequence ID" value="NZ_AULI01000006.1"/>
</dbReference>
<gene>
    <name evidence="1" type="ORF">N781_14000</name>
</gene>
<accession>A0A0A5GP94</accession>